<protein>
    <submittedName>
        <fullName evidence="2">Uncharacterized protein</fullName>
    </submittedName>
</protein>
<evidence type="ECO:0000313" key="3">
    <source>
        <dbReference type="Proteomes" id="UP000028828"/>
    </source>
</evidence>
<proteinExistence type="predicted"/>
<evidence type="ECO:0000256" key="1">
    <source>
        <dbReference type="SAM" id="MobiDB-lite"/>
    </source>
</evidence>
<organism evidence="2 3">
    <name type="scientific">Toxoplasma gondii p89</name>
    <dbReference type="NCBI Taxonomy" id="943119"/>
    <lineage>
        <taxon>Eukaryota</taxon>
        <taxon>Sar</taxon>
        <taxon>Alveolata</taxon>
        <taxon>Apicomplexa</taxon>
        <taxon>Conoidasida</taxon>
        <taxon>Coccidia</taxon>
        <taxon>Eucoccidiorida</taxon>
        <taxon>Eimeriorina</taxon>
        <taxon>Sarcocystidae</taxon>
        <taxon>Toxoplasma</taxon>
    </lineage>
</organism>
<comment type="caution">
    <text evidence="2">The sequence shown here is derived from an EMBL/GenBank/DDBJ whole genome shotgun (WGS) entry which is preliminary data.</text>
</comment>
<name>A0A086K565_TOXGO</name>
<dbReference type="EMBL" id="AEYI02001265">
    <property type="protein sequence ID" value="KFG39533.1"/>
    <property type="molecule type" value="Genomic_DNA"/>
</dbReference>
<dbReference type="Proteomes" id="UP000028828">
    <property type="component" value="Unassembled WGS sequence"/>
</dbReference>
<accession>A0A086K565</accession>
<dbReference type="AlphaFoldDB" id="A0A086K565"/>
<dbReference type="VEuPathDB" id="ToxoDB:TGP89_360870"/>
<sequence length="90" mass="10645">MEPIGEEGALSKDGQMLRQNKRRRTRDGFQALDRWKAKVHPENWKFFNYFVEARRKATTARQFETYSRVSFSQGFLSKIVEKEASERADV</sequence>
<gene>
    <name evidence="2" type="ORF">TGP89_360870</name>
</gene>
<reference evidence="2 3" key="1">
    <citation type="submission" date="2014-03" db="EMBL/GenBank/DDBJ databases">
        <authorList>
            <person name="Sibley D."/>
            <person name="Venepally P."/>
            <person name="Karamycheva S."/>
            <person name="Hadjithomas M."/>
            <person name="Khan A."/>
            <person name="Brunk B."/>
            <person name="Roos D."/>
            <person name="Caler E."/>
            <person name="Lorenzi H."/>
        </authorList>
    </citation>
    <scope>NUCLEOTIDE SEQUENCE [LARGE SCALE GENOMIC DNA]</scope>
    <source>
        <strain evidence="3">p89</strain>
    </source>
</reference>
<evidence type="ECO:0000313" key="2">
    <source>
        <dbReference type="EMBL" id="KFG39533.1"/>
    </source>
</evidence>
<feature type="region of interest" description="Disordered" evidence="1">
    <location>
        <begin position="1"/>
        <end position="27"/>
    </location>
</feature>